<evidence type="ECO:0000313" key="2">
    <source>
        <dbReference type="Proteomes" id="UP000308600"/>
    </source>
</evidence>
<keyword evidence="2" id="KW-1185">Reference proteome</keyword>
<name>A0ACD3AUX4_9AGAR</name>
<organism evidence="1 2">
    <name type="scientific">Pluteus cervinus</name>
    <dbReference type="NCBI Taxonomy" id="181527"/>
    <lineage>
        <taxon>Eukaryota</taxon>
        <taxon>Fungi</taxon>
        <taxon>Dikarya</taxon>
        <taxon>Basidiomycota</taxon>
        <taxon>Agaricomycotina</taxon>
        <taxon>Agaricomycetes</taxon>
        <taxon>Agaricomycetidae</taxon>
        <taxon>Agaricales</taxon>
        <taxon>Pluteineae</taxon>
        <taxon>Pluteaceae</taxon>
        <taxon>Pluteus</taxon>
    </lineage>
</organism>
<dbReference type="Proteomes" id="UP000308600">
    <property type="component" value="Unassembled WGS sequence"/>
</dbReference>
<protein>
    <submittedName>
        <fullName evidence="1">Uncharacterized protein</fullName>
    </submittedName>
</protein>
<evidence type="ECO:0000313" key="1">
    <source>
        <dbReference type="EMBL" id="TFK69377.1"/>
    </source>
</evidence>
<proteinExistence type="predicted"/>
<reference evidence="1 2" key="1">
    <citation type="journal article" date="2019" name="Nat. Ecol. Evol.">
        <title>Megaphylogeny resolves global patterns of mushroom evolution.</title>
        <authorList>
            <person name="Varga T."/>
            <person name="Krizsan K."/>
            <person name="Foldi C."/>
            <person name="Dima B."/>
            <person name="Sanchez-Garcia M."/>
            <person name="Sanchez-Ramirez S."/>
            <person name="Szollosi G.J."/>
            <person name="Szarkandi J.G."/>
            <person name="Papp V."/>
            <person name="Albert L."/>
            <person name="Andreopoulos W."/>
            <person name="Angelini C."/>
            <person name="Antonin V."/>
            <person name="Barry K.W."/>
            <person name="Bougher N.L."/>
            <person name="Buchanan P."/>
            <person name="Buyck B."/>
            <person name="Bense V."/>
            <person name="Catcheside P."/>
            <person name="Chovatia M."/>
            <person name="Cooper J."/>
            <person name="Damon W."/>
            <person name="Desjardin D."/>
            <person name="Finy P."/>
            <person name="Geml J."/>
            <person name="Haridas S."/>
            <person name="Hughes K."/>
            <person name="Justo A."/>
            <person name="Karasinski D."/>
            <person name="Kautmanova I."/>
            <person name="Kiss B."/>
            <person name="Kocsube S."/>
            <person name="Kotiranta H."/>
            <person name="LaButti K.M."/>
            <person name="Lechner B.E."/>
            <person name="Liimatainen K."/>
            <person name="Lipzen A."/>
            <person name="Lukacs Z."/>
            <person name="Mihaltcheva S."/>
            <person name="Morgado L.N."/>
            <person name="Niskanen T."/>
            <person name="Noordeloos M.E."/>
            <person name="Ohm R.A."/>
            <person name="Ortiz-Santana B."/>
            <person name="Ovrebo C."/>
            <person name="Racz N."/>
            <person name="Riley R."/>
            <person name="Savchenko A."/>
            <person name="Shiryaev A."/>
            <person name="Soop K."/>
            <person name="Spirin V."/>
            <person name="Szebenyi C."/>
            <person name="Tomsovsky M."/>
            <person name="Tulloss R.E."/>
            <person name="Uehling J."/>
            <person name="Grigoriev I.V."/>
            <person name="Vagvolgyi C."/>
            <person name="Papp T."/>
            <person name="Martin F.M."/>
            <person name="Miettinen O."/>
            <person name="Hibbett D.S."/>
            <person name="Nagy L.G."/>
        </authorList>
    </citation>
    <scope>NUCLEOTIDE SEQUENCE [LARGE SCALE GENOMIC DNA]</scope>
    <source>
        <strain evidence="1 2">NL-1719</strain>
    </source>
</reference>
<gene>
    <name evidence="1" type="ORF">BDN72DRAFT_617144</name>
</gene>
<dbReference type="EMBL" id="ML208332">
    <property type="protein sequence ID" value="TFK69377.1"/>
    <property type="molecule type" value="Genomic_DNA"/>
</dbReference>
<accession>A0ACD3AUX4</accession>
<sequence>MAQSRNLTTAVISEKCAKDRAWLLPPEAQGQQWDIEVGEDNNTYVIKSTSGDYYLGYEGEAANNLQLTGTLTATAWRIDPAEDGKYTIIPAADDNWVVGRGVVLIYPPMVTLLHKNAALPFSWALNKV</sequence>